<evidence type="ECO:0000256" key="10">
    <source>
        <dbReference type="SAM" id="SignalP"/>
    </source>
</evidence>
<evidence type="ECO:0000256" key="9">
    <source>
        <dbReference type="SAM" id="Phobius"/>
    </source>
</evidence>
<dbReference type="EMBL" id="JBHFQA010000011">
    <property type="protein sequence ID" value="KAL2091447.1"/>
    <property type="molecule type" value="Genomic_DNA"/>
</dbReference>
<evidence type="ECO:0000256" key="2">
    <source>
        <dbReference type="ARBA" id="ARBA00022692"/>
    </source>
</evidence>
<evidence type="ECO:0000256" key="7">
    <source>
        <dbReference type="ARBA" id="ARBA00023157"/>
    </source>
</evidence>
<keyword evidence="3 10" id="KW-0732">Signal</keyword>
<evidence type="ECO:0000256" key="1">
    <source>
        <dbReference type="ARBA" id="ARBA00004167"/>
    </source>
</evidence>
<evidence type="ECO:0000313" key="13">
    <source>
        <dbReference type="Proteomes" id="UP001591681"/>
    </source>
</evidence>
<dbReference type="SMART" id="SM00409">
    <property type="entry name" value="IG"/>
    <property type="match status" value="4"/>
</dbReference>
<feature type="transmembrane region" description="Helical" evidence="9">
    <location>
        <begin position="587"/>
        <end position="615"/>
    </location>
</feature>
<keyword evidence="13" id="KW-1185">Reference proteome</keyword>
<dbReference type="FunFam" id="2.60.40.10:FF:000191">
    <property type="entry name" value="Immunoglobulin superfamily member 3"/>
    <property type="match status" value="1"/>
</dbReference>
<comment type="subcellular location">
    <subcellularLocation>
        <location evidence="1">Membrane</location>
        <topology evidence="1">Single-pass membrane protein</topology>
    </subcellularLocation>
</comment>
<evidence type="ECO:0000259" key="11">
    <source>
        <dbReference type="PROSITE" id="PS50835"/>
    </source>
</evidence>
<feature type="domain" description="Ig-like" evidence="11">
    <location>
        <begin position="3"/>
        <end position="136"/>
    </location>
</feature>
<evidence type="ECO:0000256" key="8">
    <source>
        <dbReference type="ARBA" id="ARBA00023319"/>
    </source>
</evidence>
<feature type="domain" description="Ig-like" evidence="11">
    <location>
        <begin position="143"/>
        <end position="287"/>
    </location>
</feature>
<keyword evidence="2 9" id="KW-0812">Transmembrane</keyword>
<evidence type="ECO:0000256" key="3">
    <source>
        <dbReference type="ARBA" id="ARBA00022729"/>
    </source>
</evidence>
<keyword evidence="8" id="KW-0393">Immunoglobulin domain</keyword>
<dbReference type="Proteomes" id="UP001591681">
    <property type="component" value="Unassembled WGS sequence"/>
</dbReference>
<dbReference type="InterPro" id="IPR013783">
    <property type="entry name" value="Ig-like_fold"/>
</dbReference>
<sequence>MAPWRIAIVCLQWVIHSALCREVMVPTGPLYRVAGFPLTLPCAVTGYEGPRTQDFEWFQYRQDTGGHQIGVVSTRDPGFPYAPFQARVRSGEIRVDRDSGDRARLVVQRLRPDDQGRFECYTPSTDSRYQGNYSASVLVKVIPDTLLISHPRTLGSQPMTEGAELQLTCKASAQSSQHTHVSVTFGVRGGAGAAVGPPGAQGHTLREIIGVDRGLTVVPGRGGSYEKRYAAGEISVEKRVGDSSGDLYVMKIGAVAPEDSGSYFCEAAQWIQDPDGSWQRIAQRTLELGNLTVQPLADTLTVTSTPRGEVTLQVGSPLSLTCEVSGVGSWGRSSLLVQWMRRGATSGDGSFSGGGVEVEVARIGPDGVVSWGDDSRRQGAASMEKEGEGRYTLRRFAAYPSDAGVYRCAVSVYAGKLNPSPSTPATITQRSEGVMVNVRTKDVTVSAVAEVPRGPLLKRGNTVAILCNVTVATTGPSQVEIQWLWKRESPGGLGEKTTADDPGRLLASLTYDGLARIYANDSELSVDRLAADCYRLRVHAARVEDQGHYLCQATVWGQDPKGAWYNTGARAESSTVRLYLFARVMDLLLIPLVVGVSSALFVGIVIIATVTCCFMRRLARQRSQK</sequence>
<dbReference type="FunFam" id="2.60.40.10:FF:002665">
    <property type="entry name" value="Immunoglobulin superfamily, member 8"/>
    <property type="match status" value="1"/>
</dbReference>
<feature type="chain" id="PRO_5044803631" description="Ig-like domain-containing protein" evidence="10">
    <location>
        <begin position="21"/>
        <end position="625"/>
    </location>
</feature>
<dbReference type="PANTHER" id="PTHR12207:SF33">
    <property type="entry name" value="IMMUNOGLOBULIN SUPERFAMILY MEMBER 8 PRECURSOR"/>
    <property type="match status" value="1"/>
</dbReference>
<dbReference type="AlphaFoldDB" id="A0ABD1JX75"/>
<protein>
    <recommendedName>
        <fullName evidence="11">Ig-like domain-containing protein</fullName>
    </recommendedName>
</protein>
<keyword evidence="6 9" id="KW-0472">Membrane</keyword>
<dbReference type="PROSITE" id="PS50835">
    <property type="entry name" value="IG_LIKE"/>
    <property type="match status" value="4"/>
</dbReference>
<keyword evidence="5 9" id="KW-1133">Transmembrane helix</keyword>
<dbReference type="GO" id="GO:0016020">
    <property type="term" value="C:membrane"/>
    <property type="evidence" value="ECO:0007669"/>
    <property type="project" value="UniProtKB-SubCell"/>
</dbReference>
<proteinExistence type="predicted"/>
<accession>A0ABD1JX75</accession>
<comment type="caution">
    <text evidence="12">The sequence shown here is derived from an EMBL/GenBank/DDBJ whole genome shotgun (WGS) entry which is preliminary data.</text>
</comment>
<evidence type="ECO:0000256" key="6">
    <source>
        <dbReference type="ARBA" id="ARBA00023136"/>
    </source>
</evidence>
<feature type="signal peptide" evidence="10">
    <location>
        <begin position="1"/>
        <end position="20"/>
    </location>
</feature>
<dbReference type="InterPro" id="IPR036179">
    <property type="entry name" value="Ig-like_dom_sf"/>
</dbReference>
<dbReference type="InterPro" id="IPR007110">
    <property type="entry name" value="Ig-like_dom"/>
</dbReference>
<evidence type="ECO:0000256" key="4">
    <source>
        <dbReference type="ARBA" id="ARBA00022737"/>
    </source>
</evidence>
<dbReference type="InterPro" id="IPR003599">
    <property type="entry name" value="Ig_sub"/>
</dbReference>
<feature type="domain" description="Ig-like" evidence="11">
    <location>
        <begin position="295"/>
        <end position="428"/>
    </location>
</feature>
<dbReference type="SMART" id="SM00406">
    <property type="entry name" value="IGv"/>
    <property type="match status" value="4"/>
</dbReference>
<dbReference type="InterPro" id="IPR013106">
    <property type="entry name" value="Ig_V-set"/>
</dbReference>
<organism evidence="12 13">
    <name type="scientific">Coilia grayii</name>
    <name type="common">Gray's grenadier anchovy</name>
    <dbReference type="NCBI Taxonomy" id="363190"/>
    <lineage>
        <taxon>Eukaryota</taxon>
        <taxon>Metazoa</taxon>
        <taxon>Chordata</taxon>
        <taxon>Craniata</taxon>
        <taxon>Vertebrata</taxon>
        <taxon>Euteleostomi</taxon>
        <taxon>Actinopterygii</taxon>
        <taxon>Neopterygii</taxon>
        <taxon>Teleostei</taxon>
        <taxon>Clupei</taxon>
        <taxon>Clupeiformes</taxon>
        <taxon>Clupeoidei</taxon>
        <taxon>Engraulidae</taxon>
        <taxon>Coilinae</taxon>
        <taxon>Coilia</taxon>
    </lineage>
</organism>
<dbReference type="InterPro" id="IPR051102">
    <property type="entry name" value="IgSF_V-set/TM_domain"/>
</dbReference>
<keyword evidence="7" id="KW-1015">Disulfide bond</keyword>
<dbReference type="PANTHER" id="PTHR12207">
    <property type="entry name" value="V-SET AND TRANSMEMBRANE DOMAIN-CONTAINING PROTEIN"/>
    <property type="match status" value="1"/>
</dbReference>
<evidence type="ECO:0000313" key="12">
    <source>
        <dbReference type="EMBL" id="KAL2091447.1"/>
    </source>
</evidence>
<name>A0ABD1JX75_9TELE</name>
<keyword evidence="4" id="KW-0677">Repeat</keyword>
<dbReference type="SUPFAM" id="SSF48726">
    <property type="entry name" value="Immunoglobulin"/>
    <property type="match status" value="3"/>
</dbReference>
<reference evidence="12 13" key="1">
    <citation type="submission" date="2024-09" db="EMBL/GenBank/DDBJ databases">
        <title>A chromosome-level genome assembly of Gray's grenadier anchovy, Coilia grayii.</title>
        <authorList>
            <person name="Fu Z."/>
        </authorList>
    </citation>
    <scope>NUCLEOTIDE SEQUENCE [LARGE SCALE GENOMIC DNA]</scope>
    <source>
        <strain evidence="12">G4</strain>
        <tissue evidence="12">Muscle</tissue>
    </source>
</reference>
<dbReference type="Gene3D" id="2.60.40.10">
    <property type="entry name" value="Immunoglobulins"/>
    <property type="match status" value="4"/>
</dbReference>
<evidence type="ECO:0000256" key="5">
    <source>
        <dbReference type="ARBA" id="ARBA00022989"/>
    </source>
</evidence>
<gene>
    <name evidence="12" type="ORF">ACEWY4_013710</name>
</gene>
<feature type="domain" description="Ig-like" evidence="11">
    <location>
        <begin position="446"/>
        <end position="577"/>
    </location>
</feature>